<reference evidence="2 3" key="1">
    <citation type="submission" date="2021-03" db="EMBL/GenBank/DDBJ databases">
        <title>Genomic Encyclopedia of Type Strains, Phase IV (KMG-IV): sequencing the most valuable type-strain genomes for metagenomic binning, comparative biology and taxonomic classification.</title>
        <authorList>
            <person name="Goeker M."/>
        </authorList>
    </citation>
    <scope>NUCLEOTIDE SEQUENCE [LARGE SCALE GENOMIC DNA]</scope>
    <source>
        <strain evidence="2 3">DSM 27512</strain>
    </source>
</reference>
<dbReference type="Proteomes" id="UP001314903">
    <property type="component" value="Unassembled WGS sequence"/>
</dbReference>
<feature type="domain" description="Transposase DDE" evidence="1">
    <location>
        <begin position="10"/>
        <end position="190"/>
    </location>
</feature>
<sequence>MSSLQQYSFNFNKSISYNFQGGNLSSDSGLLTIRSFVEKLGVKPLLEDIFKSHSYKKHSFASIAEQLIYTTIAGYRHDYDSDSLRSDPVFTNILGKKELASQPTISRFINSLDKKDIASLNDLLLTLFEKGNTFETTENMVLDIDSTNFRTFGKQEGSNYNYHYAAKGYHPLMLFNGLNGDLMKVELREGGELLPRVTFIATTLKSEPENIVRA</sequence>
<organism evidence="2 3">
    <name type="scientific">Acetoanaerobium pronyense</name>
    <dbReference type="NCBI Taxonomy" id="1482736"/>
    <lineage>
        <taxon>Bacteria</taxon>
        <taxon>Bacillati</taxon>
        <taxon>Bacillota</taxon>
        <taxon>Clostridia</taxon>
        <taxon>Peptostreptococcales</taxon>
        <taxon>Filifactoraceae</taxon>
        <taxon>Acetoanaerobium</taxon>
    </lineage>
</organism>
<comment type="caution">
    <text evidence="2">The sequence shown here is derived from an EMBL/GenBank/DDBJ whole genome shotgun (WGS) entry which is preliminary data.</text>
</comment>
<dbReference type="EMBL" id="JAGGLI010000022">
    <property type="protein sequence ID" value="MBP2028152.1"/>
    <property type="molecule type" value="Genomic_DNA"/>
</dbReference>
<dbReference type="RefSeq" id="WP_209661205.1">
    <property type="nucleotide sequence ID" value="NZ_JAGGLI010000022.1"/>
</dbReference>
<dbReference type="Pfam" id="PF13701">
    <property type="entry name" value="DDE_Tnp_1_4"/>
    <property type="match status" value="1"/>
</dbReference>
<evidence type="ECO:0000313" key="3">
    <source>
        <dbReference type="Proteomes" id="UP001314903"/>
    </source>
</evidence>
<evidence type="ECO:0000259" key="1">
    <source>
        <dbReference type="Pfam" id="PF13701"/>
    </source>
</evidence>
<protein>
    <recommendedName>
        <fullName evidence="1">Transposase DDE domain-containing protein</fullName>
    </recommendedName>
</protein>
<name>A0ABS4KK44_9FIRM</name>
<keyword evidence="3" id="KW-1185">Reference proteome</keyword>
<gene>
    <name evidence="2" type="ORF">J2Z35_001953</name>
</gene>
<dbReference type="InterPro" id="IPR025668">
    <property type="entry name" value="Tnp_DDE_dom"/>
</dbReference>
<accession>A0ABS4KK44</accession>
<evidence type="ECO:0000313" key="2">
    <source>
        <dbReference type="EMBL" id="MBP2028152.1"/>
    </source>
</evidence>
<proteinExistence type="predicted"/>